<feature type="transmembrane region" description="Helical" evidence="13">
    <location>
        <begin position="221"/>
        <end position="242"/>
    </location>
</feature>
<dbReference type="Gene3D" id="1.20.1070.10">
    <property type="entry name" value="Rhodopsin 7-helix transmembrane proteins"/>
    <property type="match status" value="1"/>
</dbReference>
<keyword evidence="5 14" id="KW-0732">Signal</keyword>
<dbReference type="InterPro" id="IPR023311">
    <property type="entry name" value="Methusela_ecto_dom_2"/>
</dbReference>
<feature type="signal peptide" evidence="14">
    <location>
        <begin position="1"/>
        <end position="22"/>
    </location>
</feature>
<feature type="chain" id="PRO_5028334887" evidence="14">
    <location>
        <begin position="23"/>
        <end position="491"/>
    </location>
</feature>
<dbReference type="GO" id="GO:0008528">
    <property type="term" value="F:G protein-coupled peptide receptor activity"/>
    <property type="evidence" value="ECO:0007669"/>
    <property type="project" value="TreeGrafter"/>
</dbReference>
<dbReference type="InterPro" id="IPR010596">
    <property type="entry name" value="Methuselah_N_dom"/>
</dbReference>
<evidence type="ECO:0000256" key="11">
    <source>
        <dbReference type="ARBA" id="ARBA00023180"/>
    </source>
</evidence>
<reference evidence="17" key="1">
    <citation type="submission" date="2025-08" db="UniProtKB">
        <authorList>
            <consortium name="RefSeq"/>
        </authorList>
    </citation>
    <scope>IDENTIFICATION</scope>
    <source>
        <strain evidence="17">Mau12</strain>
        <tissue evidence="17">Whole Body</tissue>
    </source>
</reference>
<keyword evidence="11" id="KW-0325">Glycoprotein</keyword>
<feature type="transmembrane region" description="Helical" evidence="13">
    <location>
        <begin position="455"/>
        <end position="480"/>
    </location>
</feature>
<evidence type="ECO:0000256" key="9">
    <source>
        <dbReference type="ARBA" id="ARBA00023157"/>
    </source>
</evidence>
<protein>
    <submittedName>
        <fullName evidence="17">Probable G-protein coupled receptor Mth-like 7 isoform X1</fullName>
    </submittedName>
</protein>
<dbReference type="AlphaFoldDB" id="A0A6P8KCU8"/>
<keyword evidence="10" id="KW-0675">Receptor</keyword>
<keyword evidence="7" id="KW-0297">G-protein coupled receptor</keyword>
<dbReference type="FunFam" id="1.20.1070.10:FF:000297">
    <property type="entry name" value="G-protein coupled receptor Mth"/>
    <property type="match status" value="1"/>
</dbReference>
<evidence type="ECO:0000256" key="6">
    <source>
        <dbReference type="ARBA" id="ARBA00022989"/>
    </source>
</evidence>
<keyword evidence="3" id="KW-1003">Cell membrane</keyword>
<gene>
    <name evidence="17" type="primary">LOC117141600</name>
</gene>
<proteinExistence type="inferred from homology"/>
<evidence type="ECO:0000256" key="3">
    <source>
        <dbReference type="ARBA" id="ARBA00022475"/>
    </source>
</evidence>
<feature type="transmembrane region" description="Helical" evidence="13">
    <location>
        <begin position="373"/>
        <end position="400"/>
    </location>
</feature>
<evidence type="ECO:0000259" key="15">
    <source>
        <dbReference type="PROSITE" id="PS50261"/>
    </source>
</evidence>
<evidence type="ECO:0000256" key="2">
    <source>
        <dbReference type="ARBA" id="ARBA00008979"/>
    </source>
</evidence>
<accession>A0A6P8KCU8</accession>
<dbReference type="Gene3D" id="2.170.180.11">
    <property type="entry name" value="Methuselah ectodomain, domain 2"/>
    <property type="match status" value="1"/>
</dbReference>
<dbReference type="InterPro" id="IPR044860">
    <property type="entry name" value="Methusela_ecto_dom_1"/>
</dbReference>
<evidence type="ECO:0000256" key="8">
    <source>
        <dbReference type="ARBA" id="ARBA00023136"/>
    </source>
</evidence>
<feature type="domain" description="G-protein coupled receptors family 2 profile 2" evidence="15">
    <location>
        <begin position="218"/>
        <end position="482"/>
    </location>
</feature>
<comment type="subcellular location">
    <subcellularLocation>
        <location evidence="1">Cell membrane</location>
        <topology evidence="1">Multi-pass membrane protein</topology>
    </subcellularLocation>
</comment>
<sequence>MKLPSEVFCTILLLIFADNSKADIPGCNYFDTVDISYIERQNDSYLYDDILIPASLTGYYEFMDFGDGFIRPVKKHLRACVCSVRPCIPICCPAKNFLPNGKCEDGLKEELARFEPYIYLTSMDGEERVPLTDMAIIRDEFWDCDEMIFISDFYYFLEQVRIQNFNKFGLIVWFQDGTFWVTVDLVLKKHEYCLYRHNFNSDFPKSMWLIVHRCRTDLLPGYLEILIVSSICNVLTIAVYLYIKKLRNVTGKCIICCLFSRFIQDLITVLDRLKLINAICSPAGYSLYFLLMAANLWLSVISYHTWKVLTSLNRVEITYRFLRYNVFVWSTASIMTGSIYLVNHIWENDPSQWNWLPLVGFIRCSVKDWHSSVWIYISGPSLVLSTFNVTMFTLTAIYIWKVKGNIKKFTNEEEERIGCINFDSQTYLQFLRLSIVMGLTWIFNVIPFSARFYIFWKWVGIISDYFHSAFGIVIFVLLVLKRSTWTLLMES</sequence>
<evidence type="ECO:0000256" key="13">
    <source>
        <dbReference type="SAM" id="Phobius"/>
    </source>
</evidence>
<dbReference type="InterPro" id="IPR017981">
    <property type="entry name" value="GPCR_2-like_7TM"/>
</dbReference>
<dbReference type="RefSeq" id="XP_033161006.1">
    <property type="nucleotide sequence ID" value="XM_033305115.1"/>
</dbReference>
<keyword evidence="12" id="KW-0807">Transducer</keyword>
<dbReference type="Pfam" id="PF06652">
    <property type="entry name" value="Methuselah_N"/>
    <property type="match status" value="1"/>
</dbReference>
<dbReference type="PANTHER" id="PTHR47154:SF2">
    <property type="entry name" value="G-PROTEIN COUPLED RECEPTOR MTH-RELATED"/>
    <property type="match status" value="1"/>
</dbReference>
<organism evidence="16 17">
    <name type="scientific">Drosophila mauritiana</name>
    <name type="common">Fruit fly</name>
    <dbReference type="NCBI Taxonomy" id="7226"/>
    <lineage>
        <taxon>Eukaryota</taxon>
        <taxon>Metazoa</taxon>
        <taxon>Ecdysozoa</taxon>
        <taxon>Arthropoda</taxon>
        <taxon>Hexapoda</taxon>
        <taxon>Insecta</taxon>
        <taxon>Pterygota</taxon>
        <taxon>Neoptera</taxon>
        <taxon>Endopterygota</taxon>
        <taxon>Diptera</taxon>
        <taxon>Brachycera</taxon>
        <taxon>Muscomorpha</taxon>
        <taxon>Ephydroidea</taxon>
        <taxon>Drosophilidae</taxon>
        <taxon>Drosophila</taxon>
        <taxon>Sophophora</taxon>
    </lineage>
</organism>
<dbReference type="CDD" id="cd15039">
    <property type="entry name" value="7tmB3_Methuselah-like"/>
    <property type="match status" value="1"/>
</dbReference>
<keyword evidence="4 13" id="KW-0812">Transmembrane</keyword>
<name>A0A6P8KCU8_DROMA</name>
<comment type="similarity">
    <text evidence="2">Belongs to the G-protein coupled receptor 2 family. Mth subfamily.</text>
</comment>
<dbReference type="Proteomes" id="UP000515162">
    <property type="component" value="Chromosome 3L"/>
</dbReference>
<evidence type="ECO:0000256" key="1">
    <source>
        <dbReference type="ARBA" id="ARBA00004651"/>
    </source>
</evidence>
<dbReference type="GeneID" id="117141600"/>
<dbReference type="Gene3D" id="2.30.160.11">
    <property type="match status" value="1"/>
</dbReference>
<evidence type="ECO:0000256" key="4">
    <source>
        <dbReference type="ARBA" id="ARBA00022692"/>
    </source>
</evidence>
<evidence type="ECO:0000256" key="10">
    <source>
        <dbReference type="ARBA" id="ARBA00023170"/>
    </source>
</evidence>
<dbReference type="InterPro" id="IPR036272">
    <property type="entry name" value="Methuselah_N_sf"/>
</dbReference>
<dbReference type="SUPFAM" id="SSF63877">
    <property type="entry name" value="Methuselah ectodomain"/>
    <property type="match status" value="1"/>
</dbReference>
<evidence type="ECO:0000256" key="7">
    <source>
        <dbReference type="ARBA" id="ARBA00023040"/>
    </source>
</evidence>
<feature type="transmembrane region" description="Helical" evidence="13">
    <location>
        <begin position="430"/>
        <end position="449"/>
    </location>
</feature>
<dbReference type="GO" id="GO:0005886">
    <property type="term" value="C:plasma membrane"/>
    <property type="evidence" value="ECO:0007669"/>
    <property type="project" value="UniProtKB-SubCell"/>
</dbReference>
<keyword evidence="9" id="KW-1015">Disulfide bond</keyword>
<keyword evidence="6 13" id="KW-1133">Transmembrane helix</keyword>
<evidence type="ECO:0000256" key="12">
    <source>
        <dbReference type="ARBA" id="ARBA00023224"/>
    </source>
</evidence>
<dbReference type="PROSITE" id="PS50261">
    <property type="entry name" value="G_PROTEIN_RECEP_F2_4"/>
    <property type="match status" value="1"/>
</dbReference>
<evidence type="ECO:0000313" key="17">
    <source>
        <dbReference type="RefSeq" id="XP_033161006.1"/>
    </source>
</evidence>
<dbReference type="PANTHER" id="PTHR47154">
    <property type="entry name" value="G-PROTEIN COUPLED RECEPTOR MTH-RELATED"/>
    <property type="match status" value="1"/>
</dbReference>
<keyword evidence="8 13" id="KW-0472">Membrane</keyword>
<dbReference type="InterPro" id="IPR051384">
    <property type="entry name" value="Mth_GPCR"/>
</dbReference>
<keyword evidence="16" id="KW-1185">Reference proteome</keyword>
<dbReference type="GO" id="GO:0007166">
    <property type="term" value="P:cell surface receptor signaling pathway"/>
    <property type="evidence" value="ECO:0007669"/>
    <property type="project" value="InterPro"/>
</dbReference>
<evidence type="ECO:0000256" key="5">
    <source>
        <dbReference type="ARBA" id="ARBA00022729"/>
    </source>
</evidence>
<evidence type="ECO:0000313" key="16">
    <source>
        <dbReference type="Proteomes" id="UP000515162"/>
    </source>
</evidence>
<feature type="transmembrane region" description="Helical" evidence="13">
    <location>
        <begin position="326"/>
        <end position="346"/>
    </location>
</feature>
<evidence type="ECO:0000256" key="14">
    <source>
        <dbReference type="SAM" id="SignalP"/>
    </source>
</evidence>